<dbReference type="AlphaFoldDB" id="A0A0F9QK81"/>
<proteinExistence type="predicted"/>
<dbReference type="EMBL" id="LAZR01003908">
    <property type="protein sequence ID" value="KKN13576.1"/>
    <property type="molecule type" value="Genomic_DNA"/>
</dbReference>
<comment type="caution">
    <text evidence="2">The sequence shown here is derived from an EMBL/GenBank/DDBJ whole genome shotgun (WGS) entry which is preliminary data.</text>
</comment>
<keyword evidence="1" id="KW-0812">Transmembrane</keyword>
<evidence type="ECO:0000313" key="2">
    <source>
        <dbReference type="EMBL" id="KKN13576.1"/>
    </source>
</evidence>
<reference evidence="2" key="1">
    <citation type="journal article" date="2015" name="Nature">
        <title>Complex archaea that bridge the gap between prokaryotes and eukaryotes.</title>
        <authorList>
            <person name="Spang A."/>
            <person name="Saw J.H."/>
            <person name="Jorgensen S.L."/>
            <person name="Zaremba-Niedzwiedzka K."/>
            <person name="Martijn J."/>
            <person name="Lind A.E."/>
            <person name="van Eijk R."/>
            <person name="Schleper C."/>
            <person name="Guy L."/>
            <person name="Ettema T.J."/>
        </authorList>
    </citation>
    <scope>NUCLEOTIDE SEQUENCE</scope>
</reference>
<name>A0A0F9QK81_9ZZZZ</name>
<sequence>MRHGHDWHYHKQSPNKRICGYFCGGSDNKVSTMETTTKLGIGSSAAGILAIIAIVMNFGLVGEENVYACLDNEIAMKCDRLSAVNADGFQTRCYYEDEIENRTRYKNCKTGWLPYEPTKTGGISLNFSEEDPLYLVCTKTNPIISECRVIDSNKTLFKIEN</sequence>
<organism evidence="2">
    <name type="scientific">marine sediment metagenome</name>
    <dbReference type="NCBI Taxonomy" id="412755"/>
    <lineage>
        <taxon>unclassified sequences</taxon>
        <taxon>metagenomes</taxon>
        <taxon>ecological metagenomes</taxon>
    </lineage>
</organism>
<gene>
    <name evidence="2" type="ORF">LCGC14_1004980</name>
</gene>
<protein>
    <submittedName>
        <fullName evidence="2">Uncharacterized protein</fullName>
    </submittedName>
</protein>
<feature type="transmembrane region" description="Helical" evidence="1">
    <location>
        <begin position="39"/>
        <end position="60"/>
    </location>
</feature>
<keyword evidence="1" id="KW-1133">Transmembrane helix</keyword>
<accession>A0A0F9QK81</accession>
<evidence type="ECO:0000256" key="1">
    <source>
        <dbReference type="SAM" id="Phobius"/>
    </source>
</evidence>
<keyword evidence="1" id="KW-0472">Membrane</keyword>